<evidence type="ECO:0000256" key="1">
    <source>
        <dbReference type="SAM" id="MobiDB-lite"/>
    </source>
</evidence>
<accession>A0A850RJ36</accession>
<name>A0A850RJ36_9GAMM</name>
<evidence type="ECO:0000313" key="2">
    <source>
        <dbReference type="EMBL" id="NVZ11507.1"/>
    </source>
</evidence>
<reference evidence="2 3" key="1">
    <citation type="submission" date="2020-06" db="EMBL/GenBank/DDBJ databases">
        <title>Whole-genome sequence of Allochromatium humboldtianum DSM 21881, type strain.</title>
        <authorList>
            <person name="Kyndt J.A."/>
            <person name="Meyer T.E."/>
        </authorList>
    </citation>
    <scope>NUCLEOTIDE SEQUENCE [LARGE SCALE GENOMIC DNA]</scope>
    <source>
        <strain evidence="2 3">DSM 21881</strain>
    </source>
</reference>
<proteinExistence type="predicted"/>
<protein>
    <submittedName>
        <fullName evidence="2">TraU family protein</fullName>
    </submittedName>
</protein>
<gene>
    <name evidence="2" type="ORF">HW932_19845</name>
</gene>
<dbReference type="InterPro" id="IPR009649">
    <property type="entry name" value="TraU"/>
</dbReference>
<evidence type="ECO:0000313" key="3">
    <source>
        <dbReference type="Proteomes" id="UP000592294"/>
    </source>
</evidence>
<dbReference type="EMBL" id="JABZEO010000024">
    <property type="protein sequence ID" value="NVZ11507.1"/>
    <property type="molecule type" value="Genomic_DNA"/>
</dbReference>
<feature type="region of interest" description="Disordered" evidence="1">
    <location>
        <begin position="277"/>
        <end position="312"/>
    </location>
</feature>
<dbReference type="AlphaFoldDB" id="A0A850RJ36"/>
<feature type="compositionally biased region" description="Gly residues" evidence="1">
    <location>
        <begin position="284"/>
        <end position="293"/>
    </location>
</feature>
<comment type="caution">
    <text evidence="2">The sequence shown here is derived from an EMBL/GenBank/DDBJ whole genome shotgun (WGS) entry which is preliminary data.</text>
</comment>
<dbReference type="Proteomes" id="UP000592294">
    <property type="component" value="Unassembled WGS sequence"/>
</dbReference>
<dbReference type="Pfam" id="PF06834">
    <property type="entry name" value="TraU"/>
    <property type="match status" value="1"/>
</dbReference>
<keyword evidence="3" id="KW-1185">Reference proteome</keyword>
<organism evidence="2 3">
    <name type="scientific">Allochromatium humboldtianum</name>
    <dbReference type="NCBI Taxonomy" id="504901"/>
    <lineage>
        <taxon>Bacteria</taxon>
        <taxon>Pseudomonadati</taxon>
        <taxon>Pseudomonadota</taxon>
        <taxon>Gammaproteobacteria</taxon>
        <taxon>Chromatiales</taxon>
        <taxon>Chromatiaceae</taxon>
        <taxon>Allochromatium</taxon>
    </lineage>
</organism>
<sequence>MKLGCNSYSPLKTMFSDVCWSGMFPMRIAGATFMKGKSGVPSDATGKAICVCGGNLAKGQLPKIGFTVGFWAPSKIIDITRKPYCLPSLGGLEIPVGGIDFINGGANLGRGQRKEAFANWILYSAPLIYMLRLLDEGACPSDGLLDFDVMHMSPLFPTQNDVTGRYTTFLNPEMMLLANAKSFLAMPVDAVSSTLGKPINNLFWVAGAWGQIYPMTGFNGMGRMVDPVRFSSLMATRSIAMLHRLGLMNETIGDDNLCERNARFILRKDAFRWQMLAPSPEGGRSSGGGGSGSSGQVRLVNPPTRGGTCTHATGASTAGWGMWRDVPATGEDHAYMLFQWTDCCFGLTPGS</sequence>